<dbReference type="InterPro" id="IPR000719">
    <property type="entry name" value="Prot_kinase_dom"/>
</dbReference>
<dbReference type="PANTHER" id="PTHR43289">
    <property type="entry name" value="MITOGEN-ACTIVATED PROTEIN KINASE KINASE KINASE 20-RELATED"/>
    <property type="match status" value="1"/>
</dbReference>
<dbReference type="SMART" id="SM00220">
    <property type="entry name" value="S_TKc"/>
    <property type="match status" value="1"/>
</dbReference>
<feature type="non-terminal residue" evidence="6">
    <location>
        <position position="352"/>
    </location>
</feature>
<keyword evidence="4" id="KW-0067">ATP-binding</keyword>
<dbReference type="PANTHER" id="PTHR43289:SF33">
    <property type="entry name" value="SERINE_THREONINE KINASE 31"/>
    <property type="match status" value="1"/>
</dbReference>
<dbReference type="Gene3D" id="1.10.510.10">
    <property type="entry name" value="Transferase(Phosphotransferase) domain 1"/>
    <property type="match status" value="1"/>
</dbReference>
<dbReference type="HOGENOM" id="CLU_044121_2_1_1"/>
<evidence type="ECO:0000256" key="1">
    <source>
        <dbReference type="ARBA" id="ARBA00022679"/>
    </source>
</evidence>
<reference evidence="7" key="2">
    <citation type="submission" date="2015-01" db="EMBL/GenBank/DDBJ databases">
        <title>Evolutionary Origins and Diversification of the Mycorrhizal Mutualists.</title>
        <authorList>
            <consortium name="DOE Joint Genome Institute"/>
            <consortium name="Mycorrhizal Genomics Consortium"/>
            <person name="Kohler A."/>
            <person name="Kuo A."/>
            <person name="Nagy L.G."/>
            <person name="Floudas D."/>
            <person name="Copeland A."/>
            <person name="Barry K.W."/>
            <person name="Cichocki N."/>
            <person name="Veneault-Fourrey C."/>
            <person name="LaButti K."/>
            <person name="Lindquist E.A."/>
            <person name="Lipzen A."/>
            <person name="Lundell T."/>
            <person name="Morin E."/>
            <person name="Murat C."/>
            <person name="Riley R."/>
            <person name="Ohm R."/>
            <person name="Sun H."/>
            <person name="Tunlid A."/>
            <person name="Henrissat B."/>
            <person name="Grigoriev I.V."/>
            <person name="Hibbett D.S."/>
            <person name="Martin F."/>
        </authorList>
    </citation>
    <scope>NUCLEOTIDE SEQUENCE [LARGE SCALE GENOMIC DNA]</scope>
    <source>
        <strain evidence="7">MAFF 305830</strain>
    </source>
</reference>
<evidence type="ECO:0000259" key="5">
    <source>
        <dbReference type="SMART" id="SM00220"/>
    </source>
</evidence>
<dbReference type="EMBL" id="KN824281">
    <property type="protein sequence ID" value="KIM31694.1"/>
    <property type="molecule type" value="Genomic_DNA"/>
</dbReference>
<keyword evidence="1" id="KW-0808">Transferase</keyword>
<organism evidence="6 7">
    <name type="scientific">Serendipita vermifera MAFF 305830</name>
    <dbReference type="NCBI Taxonomy" id="933852"/>
    <lineage>
        <taxon>Eukaryota</taxon>
        <taxon>Fungi</taxon>
        <taxon>Dikarya</taxon>
        <taxon>Basidiomycota</taxon>
        <taxon>Agaricomycotina</taxon>
        <taxon>Agaricomycetes</taxon>
        <taxon>Sebacinales</taxon>
        <taxon>Serendipitaceae</taxon>
        <taxon>Serendipita</taxon>
    </lineage>
</organism>
<keyword evidence="2" id="KW-0547">Nucleotide-binding</keyword>
<dbReference type="GO" id="GO:0004674">
    <property type="term" value="F:protein serine/threonine kinase activity"/>
    <property type="evidence" value="ECO:0007669"/>
    <property type="project" value="TreeGrafter"/>
</dbReference>
<dbReference type="SUPFAM" id="SSF56112">
    <property type="entry name" value="Protein kinase-like (PK-like)"/>
    <property type="match status" value="1"/>
</dbReference>
<dbReference type="OrthoDB" id="5987198at2759"/>
<evidence type="ECO:0000256" key="3">
    <source>
        <dbReference type="ARBA" id="ARBA00022777"/>
    </source>
</evidence>
<dbReference type="AlphaFoldDB" id="A0A0C3BHW7"/>
<dbReference type="GO" id="GO:0005524">
    <property type="term" value="F:ATP binding"/>
    <property type="evidence" value="ECO:0007669"/>
    <property type="project" value="UniProtKB-KW"/>
</dbReference>
<dbReference type="InterPro" id="IPR011009">
    <property type="entry name" value="Kinase-like_dom_sf"/>
</dbReference>
<evidence type="ECO:0000313" key="7">
    <source>
        <dbReference type="Proteomes" id="UP000054097"/>
    </source>
</evidence>
<dbReference type="Proteomes" id="UP000054097">
    <property type="component" value="Unassembled WGS sequence"/>
</dbReference>
<accession>A0A0C3BHW7</accession>
<evidence type="ECO:0000313" key="6">
    <source>
        <dbReference type="EMBL" id="KIM31694.1"/>
    </source>
</evidence>
<gene>
    <name evidence="6" type="ORF">M408DRAFT_64047</name>
</gene>
<protein>
    <recommendedName>
        <fullName evidence="5">Protein kinase domain-containing protein</fullName>
    </recommendedName>
</protein>
<keyword evidence="7" id="KW-1185">Reference proteome</keyword>
<evidence type="ECO:0000256" key="4">
    <source>
        <dbReference type="ARBA" id="ARBA00022840"/>
    </source>
</evidence>
<evidence type="ECO:0000256" key="2">
    <source>
        <dbReference type="ARBA" id="ARBA00022741"/>
    </source>
</evidence>
<sequence length="352" mass="40618">MNVLDGDYESYPPHTRIPDDEILAVYAELTVNGEYALLPYEEEWRERGPLIKEWGYQLRRRYDIDWTPSWEDTNLNPFFCEDSIDSSVPNVIDAVRIHDDLPVAIKATLGWTTEASIAFLFTDGGAVEESRNHCVPILDTFIEGDIVYIVMPLLRPFNDPPFLAVAEVIDFIDQLVEARGIEYMHQQGVAHRDITVGNIMMDASELYPEGFHPVRQNLSKNGMAEVVGVMRTHAPVRYYLIDFDSAIAFEKGTPSKYKYAEGRTGRDEEVPEFKLNEPYDPFKVDIYQFGNLLKKEFLLKYTGVEFLEPLVREMTRPRPQERPNASALRVRFNTVRNRLSSTQMRTHLNLKD</sequence>
<name>A0A0C3BHW7_SERVB</name>
<dbReference type="STRING" id="933852.A0A0C3BHW7"/>
<keyword evidence="3" id="KW-0418">Kinase</keyword>
<feature type="domain" description="Protein kinase" evidence="5">
    <location>
        <begin position="90"/>
        <end position="332"/>
    </location>
</feature>
<proteinExistence type="predicted"/>
<reference evidence="6 7" key="1">
    <citation type="submission" date="2014-04" db="EMBL/GenBank/DDBJ databases">
        <authorList>
            <consortium name="DOE Joint Genome Institute"/>
            <person name="Kuo A."/>
            <person name="Zuccaro A."/>
            <person name="Kohler A."/>
            <person name="Nagy L.G."/>
            <person name="Floudas D."/>
            <person name="Copeland A."/>
            <person name="Barry K.W."/>
            <person name="Cichocki N."/>
            <person name="Veneault-Fourrey C."/>
            <person name="LaButti K."/>
            <person name="Lindquist E.A."/>
            <person name="Lipzen A."/>
            <person name="Lundell T."/>
            <person name="Morin E."/>
            <person name="Murat C."/>
            <person name="Sun H."/>
            <person name="Tunlid A."/>
            <person name="Henrissat B."/>
            <person name="Grigoriev I.V."/>
            <person name="Hibbett D.S."/>
            <person name="Martin F."/>
            <person name="Nordberg H.P."/>
            <person name="Cantor M.N."/>
            <person name="Hua S.X."/>
        </authorList>
    </citation>
    <scope>NUCLEOTIDE SEQUENCE [LARGE SCALE GENOMIC DNA]</scope>
    <source>
        <strain evidence="6 7">MAFF 305830</strain>
    </source>
</reference>